<dbReference type="AlphaFoldDB" id="A0A9N9KQ81"/>
<feature type="chain" id="PRO_5040157478" evidence="1">
    <location>
        <begin position="21"/>
        <end position="70"/>
    </location>
</feature>
<evidence type="ECO:0000313" key="2">
    <source>
        <dbReference type="EMBL" id="CAG8950100.1"/>
    </source>
</evidence>
<proteinExistence type="predicted"/>
<evidence type="ECO:0000256" key="1">
    <source>
        <dbReference type="SAM" id="SignalP"/>
    </source>
</evidence>
<name>A0A9N9KQ81_9HELO</name>
<organism evidence="2 3">
    <name type="scientific">Hymenoscyphus fraxineus</name>
    <dbReference type="NCBI Taxonomy" id="746836"/>
    <lineage>
        <taxon>Eukaryota</taxon>
        <taxon>Fungi</taxon>
        <taxon>Dikarya</taxon>
        <taxon>Ascomycota</taxon>
        <taxon>Pezizomycotina</taxon>
        <taxon>Leotiomycetes</taxon>
        <taxon>Helotiales</taxon>
        <taxon>Helotiaceae</taxon>
        <taxon>Hymenoscyphus</taxon>
    </lineage>
</organism>
<evidence type="ECO:0000313" key="3">
    <source>
        <dbReference type="Proteomes" id="UP000696280"/>
    </source>
</evidence>
<keyword evidence="3" id="KW-1185">Reference proteome</keyword>
<feature type="signal peptide" evidence="1">
    <location>
        <begin position="1"/>
        <end position="20"/>
    </location>
</feature>
<dbReference type="Proteomes" id="UP000696280">
    <property type="component" value="Unassembled WGS sequence"/>
</dbReference>
<sequence>MKTFTILTTLALAALTTASALPQGGPYTPAQNPCQKDLCSDKCPPPHRFTQRVTCSGGNVHCLCGVRGRT</sequence>
<gene>
    <name evidence="2" type="ORF">HYFRA_00008334</name>
</gene>
<comment type="caution">
    <text evidence="2">The sequence shown here is derived from an EMBL/GenBank/DDBJ whole genome shotgun (WGS) entry which is preliminary data.</text>
</comment>
<dbReference type="EMBL" id="CAJVRL010000035">
    <property type="protein sequence ID" value="CAG8950100.1"/>
    <property type="molecule type" value="Genomic_DNA"/>
</dbReference>
<reference evidence="2" key="1">
    <citation type="submission" date="2021-07" db="EMBL/GenBank/DDBJ databases">
        <authorList>
            <person name="Durling M."/>
        </authorList>
    </citation>
    <scope>NUCLEOTIDE SEQUENCE</scope>
</reference>
<accession>A0A9N9KQ81</accession>
<protein>
    <submittedName>
        <fullName evidence="2">Uncharacterized protein</fullName>
    </submittedName>
</protein>
<keyword evidence="1" id="KW-0732">Signal</keyword>